<evidence type="ECO:0000313" key="3">
    <source>
        <dbReference type="EMBL" id="GFN82348.1"/>
    </source>
</evidence>
<evidence type="ECO:0000313" key="4">
    <source>
        <dbReference type="Proteomes" id="UP000735302"/>
    </source>
</evidence>
<feature type="region of interest" description="Disordered" evidence="1">
    <location>
        <begin position="121"/>
        <end position="161"/>
    </location>
</feature>
<feature type="domain" description="SAM" evidence="2">
    <location>
        <begin position="924"/>
        <end position="988"/>
    </location>
</feature>
<dbReference type="CDD" id="cd09487">
    <property type="entry name" value="SAM_superfamily"/>
    <property type="match status" value="1"/>
</dbReference>
<name>A0AAV3YH65_9GAST</name>
<dbReference type="Pfam" id="PF07647">
    <property type="entry name" value="SAM_2"/>
    <property type="match status" value="1"/>
</dbReference>
<feature type="region of interest" description="Disordered" evidence="1">
    <location>
        <begin position="745"/>
        <end position="817"/>
    </location>
</feature>
<organism evidence="3 4">
    <name type="scientific">Plakobranchus ocellatus</name>
    <dbReference type="NCBI Taxonomy" id="259542"/>
    <lineage>
        <taxon>Eukaryota</taxon>
        <taxon>Metazoa</taxon>
        <taxon>Spiralia</taxon>
        <taxon>Lophotrochozoa</taxon>
        <taxon>Mollusca</taxon>
        <taxon>Gastropoda</taxon>
        <taxon>Heterobranchia</taxon>
        <taxon>Euthyneura</taxon>
        <taxon>Panpulmonata</taxon>
        <taxon>Sacoglossa</taxon>
        <taxon>Placobranchoidea</taxon>
        <taxon>Plakobranchidae</taxon>
        <taxon>Plakobranchus</taxon>
    </lineage>
</organism>
<feature type="compositionally biased region" description="Low complexity" evidence="1">
    <location>
        <begin position="135"/>
        <end position="151"/>
    </location>
</feature>
<feature type="compositionally biased region" description="Polar residues" evidence="1">
    <location>
        <begin position="208"/>
        <end position="224"/>
    </location>
</feature>
<feature type="compositionally biased region" description="Polar residues" evidence="1">
    <location>
        <begin position="462"/>
        <end position="474"/>
    </location>
</feature>
<feature type="compositionally biased region" description="Polar residues" evidence="1">
    <location>
        <begin position="53"/>
        <end position="65"/>
    </location>
</feature>
<feature type="compositionally biased region" description="Basic residues" evidence="1">
    <location>
        <begin position="780"/>
        <end position="792"/>
    </location>
</feature>
<protein>
    <recommendedName>
        <fullName evidence="2">SAM domain-containing protein</fullName>
    </recommendedName>
</protein>
<reference evidence="3 4" key="1">
    <citation type="journal article" date="2021" name="Elife">
        <title>Chloroplast acquisition without the gene transfer in kleptoplastic sea slugs, Plakobranchus ocellatus.</title>
        <authorList>
            <person name="Maeda T."/>
            <person name="Takahashi S."/>
            <person name="Yoshida T."/>
            <person name="Shimamura S."/>
            <person name="Takaki Y."/>
            <person name="Nagai Y."/>
            <person name="Toyoda A."/>
            <person name="Suzuki Y."/>
            <person name="Arimoto A."/>
            <person name="Ishii H."/>
            <person name="Satoh N."/>
            <person name="Nishiyama T."/>
            <person name="Hasebe M."/>
            <person name="Maruyama T."/>
            <person name="Minagawa J."/>
            <person name="Obokata J."/>
            <person name="Shigenobu S."/>
        </authorList>
    </citation>
    <scope>NUCLEOTIDE SEQUENCE [LARGE SCALE GENOMIC DNA]</scope>
</reference>
<dbReference type="Gene3D" id="1.10.150.50">
    <property type="entry name" value="Transcription Factor, Ets-1"/>
    <property type="match status" value="1"/>
</dbReference>
<evidence type="ECO:0000256" key="1">
    <source>
        <dbReference type="SAM" id="MobiDB-lite"/>
    </source>
</evidence>
<dbReference type="AlphaFoldDB" id="A0AAV3YH65"/>
<feature type="region of interest" description="Disordered" evidence="1">
    <location>
        <begin position="299"/>
        <end position="326"/>
    </location>
</feature>
<feature type="compositionally biased region" description="Polar residues" evidence="1">
    <location>
        <begin position="299"/>
        <end position="323"/>
    </location>
</feature>
<feature type="compositionally biased region" description="Polar residues" evidence="1">
    <location>
        <begin position="380"/>
        <end position="408"/>
    </location>
</feature>
<evidence type="ECO:0000259" key="2">
    <source>
        <dbReference type="SMART" id="SM00454"/>
    </source>
</evidence>
<feature type="region of interest" description="Disordered" evidence="1">
    <location>
        <begin position="652"/>
        <end position="672"/>
    </location>
</feature>
<feature type="region of interest" description="Disordered" evidence="1">
    <location>
        <begin position="370"/>
        <end position="436"/>
    </location>
</feature>
<sequence>MFRKQQPYSIGNPSSSPYQSPYRYQQQRQQSRPAAHSTAISRPVSAVRPQSAMAVTSPSSHNASVSAVERPPSSLGVAWGSAYKSGTPVLKQGSTDSIDGKVSGNEKDSLEYRLKSLVNEDRSPSRLGETSWRGQQQQQELQSSYSQYSLHQRSRSYGDGATLGETYRDGYGEIGQFGQEDVYAQINRRHDLRKSFEAIPGYVPPSRTADSQQQVSLNTSGTHGNDNKAFEPEDGRVVLKESQTAGSYDLRSAWQRLYGNRAGVVMTRRQSVEDTIDNSTAESFTPSASQRQIQNTQMASHLGAQSSQKFDFSKSGPNPTHHNVMNFDPVASNVINENKTDSQHTFLHGPNVLDQRKNFDNSYLLYSSSIDPSSAGRESPTGQSSSNPDQVSGSNNSSQLSAISNTSNKLTTFKPEKKKKATGDSSLYRDPGMSLGPAAKYPEAQWSIHPTVDGQHGIVGSSARSPGIQRQSRNSPHHAHRSRHSSSSPHADLYTPHRHRSGSHSSEGTAEFVVREEGKGHYSNRPMSRGKNPEAPFIDSDEDDHLAGDYQLGPLDSVFDYPLDDGMQDQEGADSDQDGSVTPPLPPLSSMQGTSAHAISRPYSGGDPSRLRHSTSQAEAQKSDTIDFFTRDHAVANSRLDKLGTVGYNMGAEVNRGKPTRHGNAKDTRHQKTSLTDYARSRSLEDVRESGNESVISFDVENTMLMVEPSDQSEMGTLRSQAGGSSVRAQLHRLEGMYTHVIKTLEERKNSPPAGGGGGEGGRSRARRRWSIGSSDTSSMRHHHHHHHHAHREHGSGGSRHSRGGAVADSDSGRVGGKDVRAIGKRFQRLESHVITLARSVAHLSSELRSHSSMSREMENVKREIQELKKSRDGDRGGMDRYLLQAPGHFMGDNHRLLTEFERCKGWVPSLTNPRRVNKLTKFFGQEPPLLEIFMRRLGYEKYVKNFEDEHIGMIELPYMTEDRLKSIGIPMGPRLRILQEAQMCFQQGNFDIYFV</sequence>
<feature type="region of interest" description="Disordered" evidence="1">
    <location>
        <begin position="203"/>
        <end position="230"/>
    </location>
</feature>
<accession>A0AAV3YH65</accession>
<dbReference type="InterPro" id="IPR013761">
    <property type="entry name" value="SAM/pointed_sf"/>
</dbReference>
<dbReference type="Proteomes" id="UP000735302">
    <property type="component" value="Unassembled WGS sequence"/>
</dbReference>
<feature type="compositionally biased region" description="Polar residues" evidence="1">
    <location>
        <begin position="1"/>
        <end position="12"/>
    </location>
</feature>
<proteinExistence type="predicted"/>
<dbReference type="EMBL" id="BLXT01000977">
    <property type="protein sequence ID" value="GFN82348.1"/>
    <property type="molecule type" value="Genomic_DNA"/>
</dbReference>
<feature type="region of interest" description="Disordered" evidence="1">
    <location>
        <begin position="451"/>
        <end position="622"/>
    </location>
</feature>
<feature type="compositionally biased region" description="Low complexity" evidence="1">
    <location>
        <begin position="13"/>
        <end position="33"/>
    </location>
</feature>
<feature type="compositionally biased region" description="Acidic residues" evidence="1">
    <location>
        <begin position="562"/>
        <end position="577"/>
    </location>
</feature>
<comment type="caution">
    <text evidence="3">The sequence shown here is derived from an EMBL/GenBank/DDBJ whole genome shotgun (WGS) entry which is preliminary data.</text>
</comment>
<gene>
    <name evidence="3" type="ORF">PoB_000885400</name>
</gene>
<dbReference type="SMART" id="SM00454">
    <property type="entry name" value="SAM"/>
    <property type="match status" value="1"/>
</dbReference>
<feature type="compositionally biased region" description="Basic residues" evidence="1">
    <location>
        <begin position="475"/>
        <end position="484"/>
    </location>
</feature>
<feature type="region of interest" description="Disordered" evidence="1">
    <location>
        <begin position="1"/>
        <end position="71"/>
    </location>
</feature>
<dbReference type="SUPFAM" id="SSF47769">
    <property type="entry name" value="SAM/Pointed domain"/>
    <property type="match status" value="1"/>
</dbReference>
<dbReference type="InterPro" id="IPR001660">
    <property type="entry name" value="SAM"/>
</dbReference>
<keyword evidence="4" id="KW-1185">Reference proteome</keyword>